<feature type="region of interest" description="Disordered" evidence="3">
    <location>
        <begin position="143"/>
        <end position="214"/>
    </location>
</feature>
<dbReference type="PANTHER" id="PTHR13489">
    <property type="entry name" value="MINI-CHROMOSOME MAINTENANCE COMPLEX-BINDING PROTEIN"/>
    <property type="match status" value="1"/>
</dbReference>
<keyword evidence="2" id="KW-0539">Nucleus</keyword>
<reference evidence="4 5" key="1">
    <citation type="submission" date="2022-12" db="EMBL/GenBank/DDBJ databases">
        <title>Chromosome-scale assembly of the Ensete ventricosum genome.</title>
        <authorList>
            <person name="Dussert Y."/>
            <person name="Stocks J."/>
            <person name="Wendawek A."/>
            <person name="Woldeyes F."/>
            <person name="Nichols R.A."/>
            <person name="Borrell J.S."/>
        </authorList>
    </citation>
    <scope>NUCLEOTIDE SEQUENCE [LARGE SCALE GENOMIC DNA]</scope>
    <source>
        <strain evidence="5">cv. Maze</strain>
        <tissue evidence="4">Seeds</tissue>
    </source>
</reference>
<proteinExistence type="predicted"/>
<name>A0AAV8QYX3_ENSVE</name>
<dbReference type="Pfam" id="PF09739">
    <property type="entry name" value="MCM_bind"/>
    <property type="match status" value="1"/>
</dbReference>
<comment type="subcellular location">
    <subcellularLocation>
        <location evidence="1">Nucleus</location>
    </subcellularLocation>
</comment>
<evidence type="ECO:0000256" key="2">
    <source>
        <dbReference type="ARBA" id="ARBA00023242"/>
    </source>
</evidence>
<feature type="compositionally biased region" description="Polar residues" evidence="3">
    <location>
        <begin position="177"/>
        <end position="188"/>
    </location>
</feature>
<comment type="caution">
    <text evidence="4">The sequence shown here is derived from an EMBL/GenBank/DDBJ whole genome shotgun (WGS) entry which is preliminary data.</text>
</comment>
<evidence type="ECO:0000256" key="1">
    <source>
        <dbReference type="ARBA" id="ARBA00004123"/>
    </source>
</evidence>
<dbReference type="GO" id="GO:0003682">
    <property type="term" value="F:chromatin binding"/>
    <property type="evidence" value="ECO:0007669"/>
    <property type="project" value="TreeGrafter"/>
</dbReference>
<dbReference type="GO" id="GO:0006261">
    <property type="term" value="P:DNA-templated DNA replication"/>
    <property type="evidence" value="ECO:0007669"/>
    <property type="project" value="TreeGrafter"/>
</dbReference>
<protein>
    <recommendedName>
        <fullName evidence="6">Mini-chromosome maintenance complex-binding protein</fullName>
    </recommendedName>
</protein>
<evidence type="ECO:0000313" key="5">
    <source>
        <dbReference type="Proteomes" id="UP001222027"/>
    </source>
</evidence>
<evidence type="ECO:0000313" key="4">
    <source>
        <dbReference type="EMBL" id="KAJ8484605.1"/>
    </source>
</evidence>
<dbReference type="AlphaFoldDB" id="A0AAV8QYX3"/>
<dbReference type="PANTHER" id="PTHR13489:SF0">
    <property type="entry name" value="MINI-CHROMOSOME MAINTENANCE COMPLEX-BINDING PROTEIN"/>
    <property type="match status" value="1"/>
</dbReference>
<sequence length="593" mass="66565">MVGLAYDFLANPLGAVRLAFEKAVASSPPDADPAAAFRGNDWGAVDLFRDFLFEQGGLSQVPILDASTRRWVQPNTLVRFRGMVQDMLGNELYVGAYKDGSNWRTNKFTDMAPSSMPPAFETQLWERHLFYCVPVPGQNSWAMEPSPSPGVRNMSSSTSQHGVKRGRNTEDDMDLNVSYNWDEASSNTKKQKEDESTCQSSSSSEDLANHGGDLELKNGDSSCLSCLVKIYDMPESHLKLNDVFEFIGIYTFDPELAGHEDNSDDVMYDLFEDPMAHLPPSKVPHLHCLICRKLVIQDFLPNSPVIEPLPNMIRKIRESLLLHLSAVLGNDEVAAQYLLLHLLSRIRAQVDVITVGKLSLNLTGFTRESASIFCCQLTNAVEELLPFTHVIPLTIEYLNNATLQPRKDNETGRLVAGVLQLAQGTHLTIDETRMQNGTLTSNGVENARLLKHLLEWQKVEYDFEYYKLEMAADVQLLIISEGKSNILPADLVLPFCPKSVASVNATGEELQAWRWYLATMRSLQHSSEPETSQILQDEMVAAMQEDRSLGCAGLTRWLTMAELMSASFGEKCLTLEHWQMIKELERLRKERLQ</sequence>
<dbReference type="Proteomes" id="UP001222027">
    <property type="component" value="Unassembled WGS sequence"/>
</dbReference>
<evidence type="ECO:0008006" key="6">
    <source>
        <dbReference type="Google" id="ProtNLM"/>
    </source>
</evidence>
<keyword evidence="5" id="KW-1185">Reference proteome</keyword>
<dbReference type="GO" id="GO:0005634">
    <property type="term" value="C:nucleus"/>
    <property type="evidence" value="ECO:0007669"/>
    <property type="project" value="UniProtKB-SubCell"/>
</dbReference>
<dbReference type="InterPro" id="IPR019140">
    <property type="entry name" value="MCM_complex-bd"/>
</dbReference>
<organism evidence="4 5">
    <name type="scientific">Ensete ventricosum</name>
    <name type="common">Abyssinian banana</name>
    <name type="synonym">Musa ensete</name>
    <dbReference type="NCBI Taxonomy" id="4639"/>
    <lineage>
        <taxon>Eukaryota</taxon>
        <taxon>Viridiplantae</taxon>
        <taxon>Streptophyta</taxon>
        <taxon>Embryophyta</taxon>
        <taxon>Tracheophyta</taxon>
        <taxon>Spermatophyta</taxon>
        <taxon>Magnoliopsida</taxon>
        <taxon>Liliopsida</taxon>
        <taxon>Zingiberales</taxon>
        <taxon>Musaceae</taxon>
        <taxon>Ensete</taxon>
    </lineage>
</organism>
<accession>A0AAV8QYX3</accession>
<dbReference type="EMBL" id="JAQQAF010000005">
    <property type="protein sequence ID" value="KAJ8484605.1"/>
    <property type="molecule type" value="Genomic_DNA"/>
</dbReference>
<evidence type="ECO:0000256" key="3">
    <source>
        <dbReference type="SAM" id="MobiDB-lite"/>
    </source>
</evidence>
<gene>
    <name evidence="4" type="ORF">OPV22_017090</name>
</gene>